<comment type="caution">
    <text evidence="1">The sequence shown here is derived from an EMBL/GenBank/DDBJ whole genome shotgun (WGS) entry which is preliminary data.</text>
</comment>
<keyword evidence="2" id="KW-1185">Reference proteome</keyword>
<proteinExistence type="predicted"/>
<dbReference type="RefSeq" id="WP_216873014.1">
    <property type="nucleotide sequence ID" value="NZ_JAERQM010000001.1"/>
</dbReference>
<organism evidence="1 2">
    <name type="scientific">Falsiroseomonas oleicola</name>
    <dbReference type="NCBI Taxonomy" id="2801474"/>
    <lineage>
        <taxon>Bacteria</taxon>
        <taxon>Pseudomonadati</taxon>
        <taxon>Pseudomonadota</taxon>
        <taxon>Alphaproteobacteria</taxon>
        <taxon>Acetobacterales</taxon>
        <taxon>Roseomonadaceae</taxon>
        <taxon>Falsiroseomonas</taxon>
    </lineage>
</organism>
<evidence type="ECO:0008006" key="3">
    <source>
        <dbReference type="Google" id="ProtNLM"/>
    </source>
</evidence>
<dbReference type="Proteomes" id="UP000689967">
    <property type="component" value="Unassembled WGS sequence"/>
</dbReference>
<evidence type="ECO:0000313" key="2">
    <source>
        <dbReference type="Proteomes" id="UP000689967"/>
    </source>
</evidence>
<evidence type="ECO:0000313" key="1">
    <source>
        <dbReference type="EMBL" id="MBU8542716.1"/>
    </source>
</evidence>
<sequence length="400" mass="42388">MPLRSEKLAGNAVLRQVETKARKGLGMGRATNDTTAIRLVQEALKTLGEDLGGDWVPPSSGLGWYGQHTVNAVYSFQSKVWPTNAAEWDGVVGQKTLRALDAGLLGGVAPQPGPTPEGGAQPPPGVLPTESDWRRISFDPPLFIAFGYKLSIVDPVFMPLYSRVLAELGVHLPHGGDLLLASMRRVVGALDLGNMMVTGNLLGVTTRRGALPLTLPQAIEQARKLGAGPQMVKALEGLEDMLGHVPTAAAASVGLVLIVATGFPNVAAMHGHVSGPNDEATFNFAIGNTKGLTKILQIAIERGGNLSDLINAGGAIYDTYKNLSDMKSKAIVVMDVPGLSIGADVGFSASRSHFYAMDYEALGRKLADLVRAPVTTMAPQRPRLKVTAPQQSLMRVRRPI</sequence>
<accession>A0ABS6H234</accession>
<reference evidence="1 2" key="1">
    <citation type="submission" date="2021-01" db="EMBL/GenBank/DDBJ databases">
        <title>Roseomonas sp. nov, a bacterium isolated from an oil production mixture in Yumen Oilfield.</title>
        <authorList>
            <person name="Wu D."/>
        </authorList>
    </citation>
    <scope>NUCLEOTIDE SEQUENCE [LARGE SCALE GENOMIC DNA]</scope>
    <source>
        <strain evidence="1 2">ROY-5-3</strain>
    </source>
</reference>
<name>A0ABS6H234_9PROT</name>
<protein>
    <recommendedName>
        <fullName evidence="3">Peptidoglycan-binding protein</fullName>
    </recommendedName>
</protein>
<dbReference type="EMBL" id="JAERQM010000001">
    <property type="protein sequence ID" value="MBU8542716.1"/>
    <property type="molecule type" value="Genomic_DNA"/>
</dbReference>
<gene>
    <name evidence="1" type="ORF">JJQ90_03320</name>
</gene>